<dbReference type="InterPro" id="IPR003660">
    <property type="entry name" value="HAMP_dom"/>
</dbReference>
<dbReference type="PANTHER" id="PTHR45436:SF5">
    <property type="entry name" value="SENSOR HISTIDINE KINASE TRCS"/>
    <property type="match status" value="1"/>
</dbReference>
<dbReference type="SMART" id="SM00387">
    <property type="entry name" value="HATPase_c"/>
    <property type="match status" value="1"/>
</dbReference>
<evidence type="ECO:0000256" key="8">
    <source>
        <dbReference type="ARBA" id="ARBA00022989"/>
    </source>
</evidence>
<dbReference type="InterPro" id="IPR003594">
    <property type="entry name" value="HATPase_dom"/>
</dbReference>
<dbReference type="PRINTS" id="PR00344">
    <property type="entry name" value="BCTRLSENSOR"/>
</dbReference>
<comment type="subcellular location">
    <subcellularLocation>
        <location evidence="2">Cell membrane</location>
    </subcellularLocation>
</comment>
<dbReference type="SMART" id="SM00388">
    <property type="entry name" value="HisKA"/>
    <property type="match status" value="1"/>
</dbReference>
<dbReference type="InterPro" id="IPR004358">
    <property type="entry name" value="Sig_transdc_His_kin-like_C"/>
</dbReference>
<evidence type="ECO:0000259" key="14">
    <source>
        <dbReference type="PROSITE" id="PS50885"/>
    </source>
</evidence>
<dbReference type="Pfam" id="PF00672">
    <property type="entry name" value="HAMP"/>
    <property type="match status" value="1"/>
</dbReference>
<name>A0A927PLG2_9ACTN</name>
<evidence type="ECO:0000256" key="10">
    <source>
        <dbReference type="ARBA" id="ARBA00023136"/>
    </source>
</evidence>
<dbReference type="InterPro" id="IPR036890">
    <property type="entry name" value="HATPase_C_sf"/>
</dbReference>
<evidence type="ECO:0000256" key="4">
    <source>
        <dbReference type="ARBA" id="ARBA00022553"/>
    </source>
</evidence>
<keyword evidence="8 12" id="KW-1133">Transmembrane helix</keyword>
<gene>
    <name evidence="15" type="ORF">HT102_04805</name>
</gene>
<evidence type="ECO:0000256" key="12">
    <source>
        <dbReference type="SAM" id="Phobius"/>
    </source>
</evidence>
<evidence type="ECO:0000256" key="7">
    <source>
        <dbReference type="ARBA" id="ARBA00022777"/>
    </source>
</evidence>
<dbReference type="InterPro" id="IPR036097">
    <property type="entry name" value="HisK_dim/P_sf"/>
</dbReference>
<evidence type="ECO:0000256" key="1">
    <source>
        <dbReference type="ARBA" id="ARBA00000085"/>
    </source>
</evidence>
<keyword evidence="16" id="KW-1185">Reference proteome</keyword>
<keyword evidence="9" id="KW-0902">Two-component regulatory system</keyword>
<evidence type="ECO:0000256" key="11">
    <source>
        <dbReference type="SAM" id="MobiDB-lite"/>
    </source>
</evidence>
<reference evidence="15" key="1">
    <citation type="submission" date="2020-09" db="EMBL/GenBank/DDBJ databases">
        <title>Hoyosella lacisalsi sp. nov., a halotolerant actinobacterium isolated from soil of Lake Gudzhirganskoe.</title>
        <authorList>
            <person name="Yang Q."/>
            <person name="Guo P.Y."/>
            <person name="Liu S.W."/>
            <person name="Li F.N."/>
            <person name="Sun C.H."/>
        </authorList>
    </citation>
    <scope>NUCLEOTIDE SEQUENCE</scope>
    <source>
        <strain evidence="15">G463</strain>
    </source>
</reference>
<dbReference type="PROSITE" id="PS50885">
    <property type="entry name" value="HAMP"/>
    <property type="match status" value="1"/>
</dbReference>
<dbReference type="InterPro" id="IPR005467">
    <property type="entry name" value="His_kinase_dom"/>
</dbReference>
<keyword evidence="5" id="KW-0808">Transferase</keyword>
<comment type="catalytic activity">
    <reaction evidence="1">
        <text>ATP + protein L-histidine = ADP + protein N-phospho-L-histidine.</text>
        <dbReference type="EC" id="2.7.13.3"/>
    </reaction>
</comment>
<evidence type="ECO:0000256" key="3">
    <source>
        <dbReference type="ARBA" id="ARBA00012438"/>
    </source>
</evidence>
<feature type="region of interest" description="Disordered" evidence="11">
    <location>
        <begin position="464"/>
        <end position="484"/>
    </location>
</feature>
<comment type="caution">
    <text evidence="15">The sequence shown here is derived from an EMBL/GenBank/DDBJ whole genome shotgun (WGS) entry which is preliminary data.</text>
</comment>
<dbReference type="GO" id="GO:0000155">
    <property type="term" value="F:phosphorelay sensor kinase activity"/>
    <property type="evidence" value="ECO:0007669"/>
    <property type="project" value="InterPro"/>
</dbReference>
<keyword evidence="4" id="KW-0597">Phosphoprotein</keyword>
<dbReference type="PANTHER" id="PTHR45436">
    <property type="entry name" value="SENSOR HISTIDINE KINASE YKOH"/>
    <property type="match status" value="1"/>
</dbReference>
<keyword evidence="10 12" id="KW-0472">Membrane</keyword>
<dbReference type="PROSITE" id="PS50109">
    <property type="entry name" value="HIS_KIN"/>
    <property type="match status" value="1"/>
</dbReference>
<organism evidence="15 16">
    <name type="scientific">Lolliginicoccus lacisalsi</name>
    <dbReference type="NCBI Taxonomy" id="2742202"/>
    <lineage>
        <taxon>Bacteria</taxon>
        <taxon>Bacillati</taxon>
        <taxon>Actinomycetota</taxon>
        <taxon>Actinomycetes</taxon>
        <taxon>Mycobacteriales</taxon>
        <taxon>Hoyosellaceae</taxon>
        <taxon>Lolliginicoccus</taxon>
    </lineage>
</organism>
<feature type="transmembrane region" description="Helical" evidence="12">
    <location>
        <begin position="31"/>
        <end position="52"/>
    </location>
</feature>
<dbReference type="Gene3D" id="1.10.287.130">
    <property type="match status" value="1"/>
</dbReference>
<keyword evidence="7 15" id="KW-0418">Kinase</keyword>
<evidence type="ECO:0000256" key="9">
    <source>
        <dbReference type="ARBA" id="ARBA00023012"/>
    </source>
</evidence>
<evidence type="ECO:0000313" key="16">
    <source>
        <dbReference type="Proteomes" id="UP000642993"/>
    </source>
</evidence>
<evidence type="ECO:0000256" key="2">
    <source>
        <dbReference type="ARBA" id="ARBA00004236"/>
    </source>
</evidence>
<dbReference type="Pfam" id="PF02518">
    <property type="entry name" value="HATPase_c"/>
    <property type="match status" value="1"/>
</dbReference>
<accession>A0A927PLG2</accession>
<proteinExistence type="predicted"/>
<dbReference type="RefSeq" id="WP_192038263.1">
    <property type="nucleotide sequence ID" value="NZ_JACYWE010000002.1"/>
</dbReference>
<dbReference type="CDD" id="cd00075">
    <property type="entry name" value="HATPase"/>
    <property type="match status" value="1"/>
</dbReference>
<dbReference type="Gene3D" id="3.30.565.10">
    <property type="entry name" value="Histidine kinase-like ATPase, C-terminal domain"/>
    <property type="match status" value="1"/>
</dbReference>
<sequence length="484" mass="52381">MTRTALQRLTHQLARWFGTSRLPSFSLATRVAIASALGATIIVATVGSFMWYRIGTDKHATLDQHLSAVTSIAASISANSLFAARTQLPEGFEATYHADRILIAARSVKIPRLPDGLATLTIEGEEYRILTVTLVEDPRAFLSVASPTATTVEQINAERRLTVIVSMLAIAAAAALGWLFAGFAVRPLRQLTEQTRRITADDLRPIPIITGATEAEELSRAISSMLARITREQRRKNHALETARDFSSVSAHELRTPLTALRTNLEVLDTLDPPPEDRRAIIAETLSSITRIEQTLKALERLAAGDLARKADYEDVNIPDLLDRVVHEASRIHPPASIELGDVDNVTMRGLPAGLRLCLDNAITNAIKHGRATIVQLATKPQRNHYFDITIDDNGCGIPMKEWESVFQRFSRGSNTTSSGSGLGLSLVAQQAELHGGRAFITTSPLGGARLTLRIRIPREGRHSAAVGAAASSGSGDGTSMSES</sequence>
<keyword evidence="6 12" id="KW-0812">Transmembrane</keyword>
<evidence type="ECO:0000313" key="15">
    <source>
        <dbReference type="EMBL" id="MBD8505804.1"/>
    </source>
</evidence>
<dbReference type="CDD" id="cd06225">
    <property type="entry name" value="HAMP"/>
    <property type="match status" value="1"/>
</dbReference>
<dbReference type="CDD" id="cd00082">
    <property type="entry name" value="HisKA"/>
    <property type="match status" value="1"/>
</dbReference>
<dbReference type="InterPro" id="IPR050428">
    <property type="entry name" value="TCS_sensor_his_kinase"/>
</dbReference>
<dbReference type="AlphaFoldDB" id="A0A927PLG2"/>
<dbReference type="InterPro" id="IPR003661">
    <property type="entry name" value="HisK_dim/P_dom"/>
</dbReference>
<dbReference type="Pfam" id="PF00512">
    <property type="entry name" value="HisKA"/>
    <property type="match status" value="1"/>
</dbReference>
<feature type="transmembrane region" description="Helical" evidence="12">
    <location>
        <begin position="161"/>
        <end position="185"/>
    </location>
</feature>
<dbReference type="SUPFAM" id="SSF55874">
    <property type="entry name" value="ATPase domain of HSP90 chaperone/DNA topoisomerase II/histidine kinase"/>
    <property type="match status" value="1"/>
</dbReference>
<evidence type="ECO:0000256" key="5">
    <source>
        <dbReference type="ARBA" id="ARBA00022679"/>
    </source>
</evidence>
<feature type="domain" description="Histidine kinase" evidence="13">
    <location>
        <begin position="249"/>
        <end position="459"/>
    </location>
</feature>
<protein>
    <recommendedName>
        <fullName evidence="3">histidine kinase</fullName>
        <ecNumber evidence="3">2.7.13.3</ecNumber>
    </recommendedName>
</protein>
<dbReference type="Proteomes" id="UP000642993">
    <property type="component" value="Unassembled WGS sequence"/>
</dbReference>
<feature type="domain" description="HAMP" evidence="14">
    <location>
        <begin position="182"/>
        <end position="234"/>
    </location>
</feature>
<dbReference type="GO" id="GO:0005886">
    <property type="term" value="C:plasma membrane"/>
    <property type="evidence" value="ECO:0007669"/>
    <property type="project" value="UniProtKB-SubCell"/>
</dbReference>
<dbReference type="Gene3D" id="6.10.340.10">
    <property type="match status" value="1"/>
</dbReference>
<dbReference type="SMART" id="SM00304">
    <property type="entry name" value="HAMP"/>
    <property type="match status" value="1"/>
</dbReference>
<dbReference type="SUPFAM" id="SSF47384">
    <property type="entry name" value="Homodimeric domain of signal transducing histidine kinase"/>
    <property type="match status" value="1"/>
</dbReference>
<dbReference type="EC" id="2.7.13.3" evidence="3"/>
<dbReference type="EMBL" id="JACYWE010000002">
    <property type="protein sequence ID" value="MBD8505804.1"/>
    <property type="molecule type" value="Genomic_DNA"/>
</dbReference>
<evidence type="ECO:0000256" key="6">
    <source>
        <dbReference type="ARBA" id="ARBA00022692"/>
    </source>
</evidence>
<evidence type="ECO:0000259" key="13">
    <source>
        <dbReference type="PROSITE" id="PS50109"/>
    </source>
</evidence>